<name>A0A5C4QX69_9ACTN</name>
<evidence type="ECO:0000313" key="1">
    <source>
        <dbReference type="EMBL" id="TNH30636.1"/>
    </source>
</evidence>
<organism evidence="1 2">
    <name type="scientific">Micromonospora orduensis</name>
    <dbReference type="NCBI Taxonomy" id="1420891"/>
    <lineage>
        <taxon>Bacteria</taxon>
        <taxon>Bacillati</taxon>
        <taxon>Actinomycetota</taxon>
        <taxon>Actinomycetes</taxon>
        <taxon>Micromonosporales</taxon>
        <taxon>Micromonosporaceae</taxon>
        <taxon>Micromonospora</taxon>
    </lineage>
</organism>
<gene>
    <name evidence="1" type="ORF">FHG89_06905</name>
</gene>
<comment type="caution">
    <text evidence="1">The sequence shown here is derived from an EMBL/GenBank/DDBJ whole genome shotgun (WGS) entry which is preliminary data.</text>
</comment>
<accession>A0A5C4QX69</accession>
<evidence type="ECO:0000313" key="2">
    <source>
        <dbReference type="Proteomes" id="UP000306145"/>
    </source>
</evidence>
<dbReference type="OrthoDB" id="5143448at2"/>
<keyword evidence="2" id="KW-1185">Reference proteome</keyword>
<proteinExistence type="predicted"/>
<sequence length="222" mass="23390">MARDWAAAEAQRLDVDLEHRDRIRDAEYIAATGIPRAAGGDSSPVRIEALAWSGRTAPGEQAVIDVRIAVTVTEDHGSTFGDLGHSAGQATRCYRYRLELHRATSHQEIDCPAVATPPMPTAAPVPALPDDARARLTAALRTATPSTLAGAVRAAFPERHVTVDTATHEGALVAAVGVPAERDCLLMVRTAGGAIESPGYDPVWLEPGETGCGTGLYISPPR</sequence>
<reference evidence="1 2" key="1">
    <citation type="submission" date="2019-06" db="EMBL/GenBank/DDBJ databases">
        <title>Micromonospora ordensis sp. nov., isolated from deep marine sediment.</title>
        <authorList>
            <person name="Veyisoglu A."/>
            <person name="Carro L."/>
            <person name="Klenk H.-P."/>
            <person name="Sahin N."/>
        </authorList>
    </citation>
    <scope>NUCLEOTIDE SEQUENCE [LARGE SCALE GENOMIC DNA]</scope>
    <source>
        <strain evidence="1 2">S2509</strain>
    </source>
</reference>
<dbReference type="Proteomes" id="UP000306145">
    <property type="component" value="Unassembled WGS sequence"/>
</dbReference>
<protein>
    <submittedName>
        <fullName evidence="1">Uncharacterized protein</fullName>
    </submittedName>
</protein>
<dbReference type="AlphaFoldDB" id="A0A5C4QX69"/>
<dbReference type="EMBL" id="VDFY01000106">
    <property type="protein sequence ID" value="TNH30636.1"/>
    <property type="molecule type" value="Genomic_DNA"/>
</dbReference>